<feature type="domain" description="SnoaL-like" evidence="1">
    <location>
        <begin position="220"/>
        <end position="326"/>
    </location>
</feature>
<dbReference type="Pfam" id="PF12680">
    <property type="entry name" value="SnoaL_2"/>
    <property type="match status" value="1"/>
</dbReference>
<name>A0A8H7W312_9HELO</name>
<gene>
    <name evidence="2" type="ORF">IFR04_013596</name>
</gene>
<dbReference type="EMBL" id="JAFJYH010000324">
    <property type="protein sequence ID" value="KAG4413277.1"/>
    <property type="molecule type" value="Genomic_DNA"/>
</dbReference>
<dbReference type="PANTHER" id="PTHR38436">
    <property type="entry name" value="POLYKETIDE CYCLASE SNOAL-LIKE DOMAIN"/>
    <property type="match status" value="1"/>
</dbReference>
<dbReference type="InterPro" id="IPR032710">
    <property type="entry name" value="NTF2-like_dom_sf"/>
</dbReference>
<comment type="caution">
    <text evidence="2">The sequence shown here is derived from an EMBL/GenBank/DDBJ whole genome shotgun (WGS) entry which is preliminary data.</text>
</comment>
<dbReference type="PANTHER" id="PTHR38436:SF3">
    <property type="entry name" value="CARBOXYMETHYLENEBUTENOLIDASE-RELATED"/>
    <property type="match status" value="1"/>
</dbReference>
<evidence type="ECO:0000313" key="2">
    <source>
        <dbReference type="EMBL" id="KAG4413277.1"/>
    </source>
</evidence>
<evidence type="ECO:0000313" key="3">
    <source>
        <dbReference type="Proteomes" id="UP000664132"/>
    </source>
</evidence>
<dbReference type="SUPFAM" id="SSF54427">
    <property type="entry name" value="NTF2-like"/>
    <property type="match status" value="1"/>
</dbReference>
<dbReference type="Proteomes" id="UP000664132">
    <property type="component" value="Unassembled WGS sequence"/>
</dbReference>
<reference evidence="2" key="1">
    <citation type="submission" date="2021-02" db="EMBL/GenBank/DDBJ databases">
        <title>Genome sequence Cadophora malorum strain M34.</title>
        <authorList>
            <person name="Stefanovic E."/>
            <person name="Vu D."/>
            <person name="Scully C."/>
            <person name="Dijksterhuis J."/>
            <person name="Roader J."/>
            <person name="Houbraken J."/>
        </authorList>
    </citation>
    <scope>NUCLEOTIDE SEQUENCE</scope>
    <source>
        <strain evidence="2">M34</strain>
    </source>
</reference>
<proteinExistence type="predicted"/>
<organism evidence="2 3">
    <name type="scientific">Cadophora malorum</name>
    <dbReference type="NCBI Taxonomy" id="108018"/>
    <lineage>
        <taxon>Eukaryota</taxon>
        <taxon>Fungi</taxon>
        <taxon>Dikarya</taxon>
        <taxon>Ascomycota</taxon>
        <taxon>Pezizomycotina</taxon>
        <taxon>Leotiomycetes</taxon>
        <taxon>Helotiales</taxon>
        <taxon>Ploettnerulaceae</taxon>
        <taxon>Cadophora</taxon>
    </lineage>
</organism>
<dbReference type="GO" id="GO:0030638">
    <property type="term" value="P:polyketide metabolic process"/>
    <property type="evidence" value="ECO:0007669"/>
    <property type="project" value="InterPro"/>
</dbReference>
<dbReference type="Gene3D" id="3.10.450.50">
    <property type="match status" value="1"/>
</dbReference>
<dbReference type="InterPro" id="IPR009959">
    <property type="entry name" value="Cyclase_SnoaL-like"/>
</dbReference>
<keyword evidence="3" id="KW-1185">Reference proteome</keyword>
<evidence type="ECO:0000259" key="1">
    <source>
        <dbReference type="Pfam" id="PF12680"/>
    </source>
</evidence>
<sequence length="404" mass="44848">MASPENKTSHLTAKPISVATDVLLQTPLSRRGAGPGLLLVVPKDYQGRNSADVNKTLDPEPLQKWAEEGYAVVEARVDVDGALDNYEQAIKALLDLPQCTSKEKIGIIVYAPLSKEAWAQLCTSMQTAGLVSFTGEPTSVRDLPLLLHSAEKVTLSRESDTSHIYENVSSTNFILPGHEHYQAGPAGVAHTRTLGFLRNHLGGPQFDLEAIWDEHCLFEFGERDVEKTMGTMVDEPYVNHIPTMTGGIGRSALTAFYRDHFIFNNPEDTALELISRTVGTDRVIDEFIFCFTHDKVIDWLIPGIPPTGKSVRIPFTSVVNVRGDRLYHEHIAWDQASILRQLGLLPEYLPFPYPLPDGRVPAKGKRFEYRVPASGVDTARKLVDENSVVSNEMLGFEIREVDDI</sequence>
<protein>
    <recommendedName>
        <fullName evidence="1">SnoaL-like domain-containing protein</fullName>
    </recommendedName>
</protein>
<dbReference type="InterPro" id="IPR037401">
    <property type="entry name" value="SnoaL-like"/>
</dbReference>
<dbReference type="OrthoDB" id="5440at2759"/>
<dbReference type="AlphaFoldDB" id="A0A8H7W312"/>
<accession>A0A8H7W312</accession>